<evidence type="ECO:0000256" key="4">
    <source>
        <dbReference type="ARBA" id="ARBA00023136"/>
    </source>
</evidence>
<evidence type="ECO:0000256" key="2">
    <source>
        <dbReference type="ARBA" id="ARBA00006275"/>
    </source>
</evidence>
<accession>A0A1M5JUI7</accession>
<name>A0A1M5JUI7_9FLAO</name>
<feature type="domain" description="SusD-like N-terminal" evidence="7">
    <location>
        <begin position="46"/>
        <end position="233"/>
    </location>
</feature>
<dbReference type="RefSeq" id="WP_170860866.1">
    <property type="nucleotide sequence ID" value="NZ_FQWB01000004.1"/>
</dbReference>
<keyword evidence="3" id="KW-0732">Signal</keyword>
<evidence type="ECO:0000259" key="7">
    <source>
        <dbReference type="Pfam" id="PF14322"/>
    </source>
</evidence>
<organism evidence="8 9">
    <name type="scientific">Flavobacterium fluvii</name>
    <dbReference type="NCBI Taxonomy" id="468056"/>
    <lineage>
        <taxon>Bacteria</taxon>
        <taxon>Pseudomonadati</taxon>
        <taxon>Bacteroidota</taxon>
        <taxon>Flavobacteriia</taxon>
        <taxon>Flavobacteriales</taxon>
        <taxon>Flavobacteriaceae</taxon>
        <taxon>Flavobacterium</taxon>
    </lineage>
</organism>
<dbReference type="GO" id="GO:0009279">
    <property type="term" value="C:cell outer membrane"/>
    <property type="evidence" value="ECO:0007669"/>
    <property type="project" value="UniProtKB-SubCell"/>
</dbReference>
<comment type="similarity">
    <text evidence="2">Belongs to the SusD family.</text>
</comment>
<evidence type="ECO:0000256" key="3">
    <source>
        <dbReference type="ARBA" id="ARBA00022729"/>
    </source>
</evidence>
<dbReference type="Pfam" id="PF14322">
    <property type="entry name" value="SusD-like_3"/>
    <property type="match status" value="1"/>
</dbReference>
<sequence>MKIYKYLILPAFIAIVAISCEKDGVLTNSTQTDIFDEQVWTDSLKTTQVLTAVYSGLGPETMLVRINTSNSLSEYSDESDERWVASNSNPPVAAFQKGTMSASSIPQPFNTTWSDNYVNIRRANLFLSRVDEAPLSAGTKKRMKAEARFLRAYYYHMLMKHYAGVPIIEEVLTIDGDFNLPRNTYEECVNFVTSELDLAAADLPVDYIAAGKGQDYGRATRGACLALKARVLLFAASPLFNGGAAKPNPVFGYPSNDPSRWAKAADAAKAVMDSGNYSLLQGTNGNNSTAEGYYLLYLTRINPEMILARLTGSNRSLESSHLPKSRGGGFHTHLNAHYVNAFPMSNGKAITDPLSGYNPQNPYINRDPRFYRSVIYNGAKWLNPSNSLKQPVYTFVGEPTGMDGLIDPWVGINSGTGYYNRKCMSEDLTGTSGGAQHFFPFLRYGEILLNYAEAKNESLSAPDASVYNALIDLRKRAGITAGADGKYGLKTGMTQDEMRQIIRDERRIELSFEDHRFWDIRRWKIGTSTYGKKLRAMKIVLKPGAPSPAALTNPAYVNYIDIPTNYTYTEFDLLKPSVFIENTSNLLPIPQSQINISNKLIQNPGWEN</sequence>
<evidence type="ECO:0000313" key="8">
    <source>
        <dbReference type="EMBL" id="SHG44272.1"/>
    </source>
</evidence>
<evidence type="ECO:0000259" key="6">
    <source>
        <dbReference type="Pfam" id="PF07980"/>
    </source>
</evidence>
<evidence type="ECO:0000256" key="5">
    <source>
        <dbReference type="ARBA" id="ARBA00023237"/>
    </source>
</evidence>
<dbReference type="EMBL" id="FQWB01000004">
    <property type="protein sequence ID" value="SHG44272.1"/>
    <property type="molecule type" value="Genomic_DNA"/>
</dbReference>
<comment type="subcellular location">
    <subcellularLocation>
        <location evidence="1">Cell outer membrane</location>
    </subcellularLocation>
</comment>
<keyword evidence="9" id="KW-1185">Reference proteome</keyword>
<dbReference type="Proteomes" id="UP000184516">
    <property type="component" value="Unassembled WGS sequence"/>
</dbReference>
<dbReference type="InterPro" id="IPR033985">
    <property type="entry name" value="SusD-like_N"/>
</dbReference>
<dbReference type="CDD" id="cd08977">
    <property type="entry name" value="SusD"/>
    <property type="match status" value="1"/>
</dbReference>
<keyword evidence="5" id="KW-0998">Cell outer membrane</keyword>
<keyword evidence="4" id="KW-0472">Membrane</keyword>
<dbReference type="Gene3D" id="1.25.40.390">
    <property type="match status" value="1"/>
</dbReference>
<dbReference type="SUPFAM" id="SSF48452">
    <property type="entry name" value="TPR-like"/>
    <property type="match status" value="1"/>
</dbReference>
<dbReference type="STRING" id="468056.SAMN05443549_10482"/>
<dbReference type="InterPro" id="IPR012944">
    <property type="entry name" value="SusD_RagB_dom"/>
</dbReference>
<feature type="domain" description="RagB/SusD" evidence="6">
    <location>
        <begin position="324"/>
        <end position="606"/>
    </location>
</feature>
<dbReference type="AlphaFoldDB" id="A0A1M5JUI7"/>
<evidence type="ECO:0000313" key="9">
    <source>
        <dbReference type="Proteomes" id="UP000184516"/>
    </source>
</evidence>
<protein>
    <submittedName>
        <fullName evidence="8">Starch-binding associating with outer membrane</fullName>
    </submittedName>
</protein>
<evidence type="ECO:0000256" key="1">
    <source>
        <dbReference type="ARBA" id="ARBA00004442"/>
    </source>
</evidence>
<reference evidence="9" key="1">
    <citation type="submission" date="2016-11" db="EMBL/GenBank/DDBJ databases">
        <authorList>
            <person name="Varghese N."/>
            <person name="Submissions S."/>
        </authorList>
    </citation>
    <scope>NUCLEOTIDE SEQUENCE [LARGE SCALE GENOMIC DNA]</scope>
    <source>
        <strain evidence="9">DSM 19978</strain>
    </source>
</reference>
<gene>
    <name evidence="8" type="ORF">SAMN05443549_10482</name>
</gene>
<dbReference type="InterPro" id="IPR011990">
    <property type="entry name" value="TPR-like_helical_dom_sf"/>
</dbReference>
<dbReference type="PROSITE" id="PS51257">
    <property type="entry name" value="PROKAR_LIPOPROTEIN"/>
    <property type="match status" value="1"/>
</dbReference>
<proteinExistence type="inferred from homology"/>
<dbReference type="Pfam" id="PF07980">
    <property type="entry name" value="SusD_RagB"/>
    <property type="match status" value="1"/>
</dbReference>